<keyword evidence="3" id="KW-0489">Methyltransferase</keyword>
<dbReference type="InterPro" id="IPR029063">
    <property type="entry name" value="SAM-dependent_MTases_sf"/>
</dbReference>
<feature type="region of interest" description="Disordered" evidence="1">
    <location>
        <begin position="1"/>
        <end position="24"/>
    </location>
</feature>
<dbReference type="STRING" id="587636.SAMN05216199_2451"/>
<evidence type="ECO:0000313" key="3">
    <source>
        <dbReference type="EMBL" id="SES23069.1"/>
    </source>
</evidence>
<accession>A0A1H9VNB2</accession>
<name>A0A1H9VNB2_9MICO</name>
<evidence type="ECO:0000313" key="4">
    <source>
        <dbReference type="Proteomes" id="UP000199019"/>
    </source>
</evidence>
<keyword evidence="4" id="KW-1185">Reference proteome</keyword>
<feature type="domain" description="Methyltransferase type 11" evidence="2">
    <location>
        <begin position="70"/>
        <end position="159"/>
    </location>
</feature>
<feature type="compositionally biased region" description="Basic and acidic residues" evidence="1">
    <location>
        <begin position="13"/>
        <end position="23"/>
    </location>
</feature>
<keyword evidence="3" id="KW-0808">Transferase</keyword>
<organism evidence="3 4">
    <name type="scientific">Pedococcus cremeus</name>
    <dbReference type="NCBI Taxonomy" id="587636"/>
    <lineage>
        <taxon>Bacteria</taxon>
        <taxon>Bacillati</taxon>
        <taxon>Actinomycetota</taxon>
        <taxon>Actinomycetes</taxon>
        <taxon>Micrococcales</taxon>
        <taxon>Intrasporangiaceae</taxon>
        <taxon>Pedococcus</taxon>
    </lineage>
</organism>
<dbReference type="PANTHER" id="PTHR42912">
    <property type="entry name" value="METHYLTRANSFERASE"/>
    <property type="match status" value="1"/>
</dbReference>
<dbReference type="InterPro" id="IPR050508">
    <property type="entry name" value="Methyltransf_Superfamily"/>
</dbReference>
<dbReference type="GO" id="GO:0032259">
    <property type="term" value="P:methylation"/>
    <property type="evidence" value="ECO:0007669"/>
    <property type="project" value="UniProtKB-KW"/>
</dbReference>
<gene>
    <name evidence="3" type="ORF">SAMN05216199_2451</name>
</gene>
<dbReference type="GO" id="GO:0008757">
    <property type="term" value="F:S-adenosylmethionine-dependent methyltransferase activity"/>
    <property type="evidence" value="ECO:0007669"/>
    <property type="project" value="InterPro"/>
</dbReference>
<dbReference type="InterPro" id="IPR013216">
    <property type="entry name" value="Methyltransf_11"/>
</dbReference>
<proteinExistence type="predicted"/>
<evidence type="ECO:0000256" key="1">
    <source>
        <dbReference type="SAM" id="MobiDB-lite"/>
    </source>
</evidence>
<dbReference type="Gene3D" id="3.40.50.150">
    <property type="entry name" value="Vaccinia Virus protein VP39"/>
    <property type="match status" value="1"/>
</dbReference>
<dbReference type="SUPFAM" id="SSF53335">
    <property type="entry name" value="S-adenosyl-L-methionine-dependent methyltransferases"/>
    <property type="match status" value="1"/>
</dbReference>
<dbReference type="CDD" id="cd02440">
    <property type="entry name" value="AdoMet_MTases"/>
    <property type="match status" value="1"/>
</dbReference>
<dbReference type="EMBL" id="FOHB01000004">
    <property type="protein sequence ID" value="SES23069.1"/>
    <property type="molecule type" value="Genomic_DNA"/>
</dbReference>
<evidence type="ECO:0000259" key="2">
    <source>
        <dbReference type="Pfam" id="PF08241"/>
    </source>
</evidence>
<protein>
    <submittedName>
        <fullName evidence="3">Methyltransferase domain-containing protein</fullName>
    </submittedName>
</protein>
<sequence length="225" mass="24879">MLEGPGRASLTEFPRETYPERMSSDVSAQLQQFYDAEMRDRASRPLGDERTDRVTAFLAHCRERGIRSVLEVGCGAGRDGTLIADGGFEYVGVDASREAVTVCRELGLVAAQGSATALPFEADRFDAAWSMSTLMHLPGNALARALAELRRVVRPGGLVEIGVWGHTSNREWVKPDGRFFKHRSDDELRGELANLGEVVDFATWDWFDDGGHYQWARVEVATTTA</sequence>
<dbReference type="Proteomes" id="UP000199019">
    <property type="component" value="Unassembled WGS sequence"/>
</dbReference>
<reference evidence="4" key="1">
    <citation type="submission" date="2016-10" db="EMBL/GenBank/DDBJ databases">
        <authorList>
            <person name="Varghese N."/>
            <person name="Submissions S."/>
        </authorList>
    </citation>
    <scope>NUCLEOTIDE SEQUENCE [LARGE SCALE GENOMIC DNA]</scope>
    <source>
        <strain evidence="4">CGMCC 1.6963</strain>
    </source>
</reference>
<dbReference type="AlphaFoldDB" id="A0A1H9VNB2"/>
<dbReference type="Pfam" id="PF08241">
    <property type="entry name" value="Methyltransf_11"/>
    <property type="match status" value="1"/>
</dbReference>